<keyword evidence="3" id="KW-1185">Reference proteome</keyword>
<dbReference type="Gramene" id="OMERI08G14720.1">
    <property type="protein sequence ID" value="OMERI08G14720.1"/>
    <property type="gene ID" value="OMERI08G14720"/>
</dbReference>
<reference evidence="2" key="2">
    <citation type="submission" date="2018-05" db="EMBL/GenBank/DDBJ databases">
        <title>OmerRS3 (Oryza meridionalis Reference Sequence Version 3).</title>
        <authorList>
            <person name="Zhang J."/>
            <person name="Kudrna D."/>
            <person name="Lee S."/>
            <person name="Talag J."/>
            <person name="Welchert J."/>
            <person name="Wing R.A."/>
        </authorList>
    </citation>
    <scope>NUCLEOTIDE SEQUENCE [LARGE SCALE GENOMIC DNA]</scope>
    <source>
        <strain evidence="2">cv. OR44</strain>
    </source>
</reference>
<dbReference type="HOGENOM" id="CLU_1605318_0_0_1"/>
<evidence type="ECO:0000313" key="3">
    <source>
        <dbReference type="Proteomes" id="UP000008021"/>
    </source>
</evidence>
<feature type="transmembrane region" description="Helical" evidence="1">
    <location>
        <begin position="99"/>
        <end position="121"/>
    </location>
</feature>
<accession>A0A0E0EMJ5</accession>
<keyword evidence="1" id="KW-0812">Transmembrane</keyword>
<sequence>MHGRLGRLAEGVGDDCISPARQHLEEGSETGLAQRGAADGSGGRLGVRGAGWLPGESLVLAPLSPDGRRRRFTVASLLEDVVLVSPSRSISIDWCKHTLGVGFVLVVRVFFWAIPSVFLCWSSGGRSRLAAAGPVLAFSQSCVLELSMCGWWYFFSFFPGYDPPGL</sequence>
<dbReference type="AlphaFoldDB" id="A0A0E0EMJ5"/>
<proteinExistence type="predicted"/>
<name>A0A0E0EMJ5_9ORYZ</name>
<dbReference type="Proteomes" id="UP000008021">
    <property type="component" value="Chromosome 8"/>
</dbReference>
<protein>
    <submittedName>
        <fullName evidence="2">Uncharacterized protein</fullName>
    </submittedName>
</protein>
<organism evidence="2">
    <name type="scientific">Oryza meridionalis</name>
    <dbReference type="NCBI Taxonomy" id="40149"/>
    <lineage>
        <taxon>Eukaryota</taxon>
        <taxon>Viridiplantae</taxon>
        <taxon>Streptophyta</taxon>
        <taxon>Embryophyta</taxon>
        <taxon>Tracheophyta</taxon>
        <taxon>Spermatophyta</taxon>
        <taxon>Magnoliopsida</taxon>
        <taxon>Liliopsida</taxon>
        <taxon>Poales</taxon>
        <taxon>Poaceae</taxon>
        <taxon>BOP clade</taxon>
        <taxon>Oryzoideae</taxon>
        <taxon>Oryzeae</taxon>
        <taxon>Oryzinae</taxon>
        <taxon>Oryza</taxon>
    </lineage>
</organism>
<keyword evidence="1" id="KW-1133">Transmembrane helix</keyword>
<dbReference type="EnsemblPlants" id="OMERI08G14720.1">
    <property type="protein sequence ID" value="OMERI08G14720.1"/>
    <property type="gene ID" value="OMERI08G14720"/>
</dbReference>
<keyword evidence="1" id="KW-0472">Membrane</keyword>
<feature type="transmembrane region" description="Helical" evidence="1">
    <location>
        <begin position="133"/>
        <end position="154"/>
    </location>
</feature>
<evidence type="ECO:0000256" key="1">
    <source>
        <dbReference type="SAM" id="Phobius"/>
    </source>
</evidence>
<reference evidence="2" key="1">
    <citation type="submission" date="2015-04" db="UniProtKB">
        <authorList>
            <consortium name="EnsemblPlants"/>
        </authorList>
    </citation>
    <scope>IDENTIFICATION</scope>
</reference>
<evidence type="ECO:0000313" key="2">
    <source>
        <dbReference type="EnsemblPlants" id="OMERI08G14720.1"/>
    </source>
</evidence>